<dbReference type="Proteomes" id="UP000445696">
    <property type="component" value="Unassembled WGS sequence"/>
</dbReference>
<sequence length="178" mass="20254">MKKYKSFGEKFRNRELPQKSSRCMFRESETDFFSDEEILELLNSLLEAERAGARAVSALSHQSDDTADRSTLHEIAVDEGRFCAMLTNHIIRFNGLPSLKTGEFLNKIMALESFDEKLELLDRGQFWVVRKLQGALSRIGDEKLHDDLMDMLEVHEINMKSAAALRTSRGTLTTPGVN</sequence>
<comment type="caution">
    <text evidence="2">The sequence shown here is derived from an EMBL/GenBank/DDBJ whole genome shotgun (WGS) entry which is preliminary data.</text>
</comment>
<evidence type="ECO:0000313" key="2">
    <source>
        <dbReference type="EMBL" id="MZR22773.1"/>
    </source>
</evidence>
<feature type="domain" description="DUF6306" evidence="1">
    <location>
        <begin position="36"/>
        <end position="163"/>
    </location>
</feature>
<evidence type="ECO:0000259" key="1">
    <source>
        <dbReference type="Pfam" id="PF19825"/>
    </source>
</evidence>
<keyword evidence="3" id="KW-1185">Reference proteome</keyword>
<dbReference type="Pfam" id="PF19825">
    <property type="entry name" value="DUF6306"/>
    <property type="match status" value="1"/>
</dbReference>
<proteinExistence type="predicted"/>
<gene>
    <name evidence="2" type="ORF">GQF03_10570</name>
</gene>
<reference evidence="2 3" key="1">
    <citation type="journal article" date="2014" name="Int. J. Syst. Evol. Microbiol.">
        <title>Sneathiella chungangensis sp. nov., isolated from a marine sand, and emended description of the genus Sneathiella.</title>
        <authorList>
            <person name="Siamphan C."/>
            <person name="Kim H."/>
            <person name="Lee J.S."/>
            <person name="Kim W."/>
        </authorList>
    </citation>
    <scope>NUCLEOTIDE SEQUENCE [LARGE SCALE GENOMIC DNA]</scope>
    <source>
        <strain evidence="2 3">KCTC 32476</strain>
    </source>
</reference>
<dbReference type="OrthoDB" id="9778912at2"/>
<dbReference type="EMBL" id="WTVA01000004">
    <property type="protein sequence ID" value="MZR22773.1"/>
    <property type="molecule type" value="Genomic_DNA"/>
</dbReference>
<dbReference type="AlphaFoldDB" id="A0A845MFE3"/>
<dbReference type="InterPro" id="IPR009078">
    <property type="entry name" value="Ferritin-like_SF"/>
</dbReference>
<organism evidence="2 3">
    <name type="scientific">Sneathiella chungangensis</name>
    <dbReference type="NCBI Taxonomy" id="1418234"/>
    <lineage>
        <taxon>Bacteria</taxon>
        <taxon>Pseudomonadati</taxon>
        <taxon>Pseudomonadota</taxon>
        <taxon>Alphaproteobacteria</taxon>
        <taxon>Sneathiellales</taxon>
        <taxon>Sneathiellaceae</taxon>
        <taxon>Sneathiella</taxon>
    </lineage>
</organism>
<dbReference type="RefSeq" id="WP_161339235.1">
    <property type="nucleotide sequence ID" value="NZ_JBHSDG010000004.1"/>
</dbReference>
<dbReference type="InterPro" id="IPR046273">
    <property type="entry name" value="DUF6306"/>
</dbReference>
<evidence type="ECO:0000313" key="3">
    <source>
        <dbReference type="Proteomes" id="UP000445696"/>
    </source>
</evidence>
<name>A0A845MFE3_9PROT</name>
<accession>A0A845MFE3</accession>
<dbReference type="SUPFAM" id="SSF47240">
    <property type="entry name" value="Ferritin-like"/>
    <property type="match status" value="1"/>
</dbReference>
<protein>
    <recommendedName>
        <fullName evidence="1">DUF6306 domain-containing protein</fullName>
    </recommendedName>
</protein>